<dbReference type="PANTHER" id="PTHR18964">
    <property type="entry name" value="ROK (REPRESSOR, ORF, KINASE) FAMILY"/>
    <property type="match status" value="1"/>
</dbReference>
<evidence type="ECO:0000256" key="1">
    <source>
        <dbReference type="ARBA" id="ARBA00006479"/>
    </source>
</evidence>
<organism evidence="3 4">
    <name type="scientific">Microbacterium soli</name>
    <dbReference type="NCBI Taxonomy" id="446075"/>
    <lineage>
        <taxon>Bacteria</taxon>
        <taxon>Bacillati</taxon>
        <taxon>Actinomycetota</taxon>
        <taxon>Actinomycetes</taxon>
        <taxon>Micrococcales</taxon>
        <taxon>Microbacteriaceae</taxon>
        <taxon>Microbacterium</taxon>
    </lineage>
</organism>
<gene>
    <name evidence="3" type="ORF">GCM10022383_17220</name>
</gene>
<name>A0ABP7N9U7_9MICO</name>
<comment type="caution">
    <text evidence="3">The sequence shown here is derived from an EMBL/GenBank/DDBJ whole genome shotgun (WGS) entry which is preliminary data.</text>
</comment>
<comment type="similarity">
    <text evidence="1">Belongs to the ROK (NagC/XylR) family.</text>
</comment>
<dbReference type="InterPro" id="IPR000835">
    <property type="entry name" value="HTH_MarR-typ"/>
</dbReference>
<sequence>MLIHGELPRAEIARRLHLSRASLTRITRQLVDDGFLIEGETRLMAQTGRPSEMLRVNAGARHFLGIKLTGDHLYAAVTDLSAAILDSHDQPLASADPVEVVAQIAEIARGMRARQPDLVAIGVAIAGRVSQQDGGAVVEDSRFLGWEDVPLGSMLTEATGLPCAVENDVQALTATEHWFGAGAGIDDMALITVGAGIGCGLVVGGTVVEGAHSRSGLVSHMIVDEAGPYCELGHRGCASSMLVNSSLVAAYRRADVTYEGVVEAAREGDPIALAAFADAGRALGTLIAAVVNLIDPEKIVLTGDGIAVHELGAAALREALAQRVDRDAAEVDVDVRLWDFSKWARAGAGIAIRAMLA</sequence>
<dbReference type="SUPFAM" id="SSF53067">
    <property type="entry name" value="Actin-like ATPase domain"/>
    <property type="match status" value="1"/>
</dbReference>
<proteinExistence type="inferred from homology"/>
<keyword evidence="4" id="KW-1185">Reference proteome</keyword>
<dbReference type="EMBL" id="BAABCP010000001">
    <property type="protein sequence ID" value="GAA3939877.1"/>
    <property type="molecule type" value="Genomic_DNA"/>
</dbReference>
<reference evidence="4" key="1">
    <citation type="journal article" date="2019" name="Int. J. Syst. Evol. Microbiol.">
        <title>The Global Catalogue of Microorganisms (GCM) 10K type strain sequencing project: providing services to taxonomists for standard genome sequencing and annotation.</title>
        <authorList>
            <consortium name="The Broad Institute Genomics Platform"/>
            <consortium name="The Broad Institute Genome Sequencing Center for Infectious Disease"/>
            <person name="Wu L."/>
            <person name="Ma J."/>
        </authorList>
    </citation>
    <scope>NUCLEOTIDE SEQUENCE [LARGE SCALE GENOMIC DNA]</scope>
    <source>
        <strain evidence="4">JCM 17024</strain>
    </source>
</reference>
<evidence type="ECO:0000313" key="3">
    <source>
        <dbReference type="EMBL" id="GAA3939877.1"/>
    </source>
</evidence>
<dbReference type="InterPro" id="IPR036388">
    <property type="entry name" value="WH-like_DNA-bd_sf"/>
</dbReference>
<accession>A0ABP7N9U7</accession>
<protein>
    <submittedName>
        <fullName evidence="3">ROK family transcriptional regulator</fullName>
    </submittedName>
</protein>
<dbReference type="Pfam" id="PF01047">
    <property type="entry name" value="MarR"/>
    <property type="match status" value="1"/>
</dbReference>
<dbReference type="InterPro" id="IPR036390">
    <property type="entry name" value="WH_DNA-bd_sf"/>
</dbReference>
<dbReference type="InterPro" id="IPR043129">
    <property type="entry name" value="ATPase_NBD"/>
</dbReference>
<dbReference type="Gene3D" id="3.30.420.40">
    <property type="match status" value="2"/>
</dbReference>
<evidence type="ECO:0000313" key="4">
    <source>
        <dbReference type="Proteomes" id="UP001501591"/>
    </source>
</evidence>
<dbReference type="SUPFAM" id="SSF46785">
    <property type="entry name" value="Winged helix' DNA-binding domain"/>
    <property type="match status" value="1"/>
</dbReference>
<dbReference type="Pfam" id="PF00480">
    <property type="entry name" value="ROK"/>
    <property type="match status" value="1"/>
</dbReference>
<feature type="domain" description="HTH marR-type" evidence="2">
    <location>
        <begin position="4"/>
        <end position="36"/>
    </location>
</feature>
<dbReference type="InterPro" id="IPR000600">
    <property type="entry name" value="ROK"/>
</dbReference>
<evidence type="ECO:0000259" key="2">
    <source>
        <dbReference type="Pfam" id="PF01047"/>
    </source>
</evidence>
<dbReference type="Gene3D" id="1.10.10.10">
    <property type="entry name" value="Winged helix-like DNA-binding domain superfamily/Winged helix DNA-binding domain"/>
    <property type="match status" value="1"/>
</dbReference>
<dbReference type="Proteomes" id="UP001501591">
    <property type="component" value="Unassembled WGS sequence"/>
</dbReference>
<dbReference type="PANTHER" id="PTHR18964:SF149">
    <property type="entry name" value="BIFUNCTIONAL UDP-N-ACETYLGLUCOSAMINE 2-EPIMERASE_N-ACETYLMANNOSAMINE KINASE"/>
    <property type="match status" value="1"/>
</dbReference>